<dbReference type="InterPro" id="IPR029063">
    <property type="entry name" value="SAM-dependent_MTases_sf"/>
</dbReference>
<dbReference type="Gene3D" id="3.40.50.150">
    <property type="entry name" value="Vaccinia Virus protein VP39"/>
    <property type="match status" value="1"/>
</dbReference>
<proteinExistence type="predicted"/>
<dbReference type="SUPFAM" id="SSF53335">
    <property type="entry name" value="S-adenosyl-L-methionine-dependent methyltransferases"/>
    <property type="match status" value="1"/>
</dbReference>
<dbReference type="AlphaFoldDB" id="A0A538SHE2"/>
<dbReference type="PANTHER" id="PTHR43861">
    <property type="entry name" value="TRANS-ACONITATE 2-METHYLTRANSFERASE-RELATED"/>
    <property type="match status" value="1"/>
</dbReference>
<evidence type="ECO:0000313" key="4">
    <source>
        <dbReference type="Proteomes" id="UP000316292"/>
    </source>
</evidence>
<feature type="domain" description="Methyltransferase" evidence="2">
    <location>
        <begin position="66"/>
        <end position="158"/>
    </location>
</feature>
<evidence type="ECO:0000313" key="3">
    <source>
        <dbReference type="EMBL" id="TMQ50786.1"/>
    </source>
</evidence>
<dbReference type="Proteomes" id="UP000316292">
    <property type="component" value="Unassembled WGS sequence"/>
</dbReference>
<dbReference type="CDD" id="cd02440">
    <property type="entry name" value="AdoMet_MTases"/>
    <property type="match status" value="1"/>
</dbReference>
<dbReference type="InterPro" id="IPR041698">
    <property type="entry name" value="Methyltransf_25"/>
</dbReference>
<accession>A0A538SHE2</accession>
<dbReference type="GO" id="GO:0032259">
    <property type="term" value="P:methylation"/>
    <property type="evidence" value="ECO:0007669"/>
    <property type="project" value="UniProtKB-KW"/>
</dbReference>
<gene>
    <name evidence="3" type="ORF">E6K71_01705</name>
</gene>
<comment type="caution">
    <text evidence="3">The sequence shown here is derived from an EMBL/GenBank/DDBJ whole genome shotgun (WGS) entry which is preliminary data.</text>
</comment>
<dbReference type="GO" id="GO:0008168">
    <property type="term" value="F:methyltransferase activity"/>
    <property type="evidence" value="ECO:0007669"/>
    <property type="project" value="UniProtKB-KW"/>
</dbReference>
<reference evidence="3 4" key="1">
    <citation type="journal article" date="2019" name="Nat. Microbiol.">
        <title>Mediterranean grassland soil C-N compound turnover is dependent on rainfall and depth, and is mediated by genomically divergent microorganisms.</title>
        <authorList>
            <person name="Diamond S."/>
            <person name="Andeer P.F."/>
            <person name="Li Z."/>
            <person name="Crits-Christoph A."/>
            <person name="Burstein D."/>
            <person name="Anantharaman K."/>
            <person name="Lane K.R."/>
            <person name="Thomas B.C."/>
            <person name="Pan C."/>
            <person name="Northen T.R."/>
            <person name="Banfield J.F."/>
        </authorList>
    </citation>
    <scope>NUCLEOTIDE SEQUENCE [LARGE SCALE GENOMIC DNA]</scope>
    <source>
        <strain evidence="3">WS_1</strain>
    </source>
</reference>
<keyword evidence="1 3" id="KW-0808">Transferase</keyword>
<evidence type="ECO:0000256" key="1">
    <source>
        <dbReference type="ARBA" id="ARBA00022679"/>
    </source>
</evidence>
<organism evidence="3 4">
    <name type="scientific">Eiseniibacteriota bacterium</name>
    <dbReference type="NCBI Taxonomy" id="2212470"/>
    <lineage>
        <taxon>Bacteria</taxon>
        <taxon>Candidatus Eiseniibacteriota</taxon>
    </lineage>
</organism>
<dbReference type="EMBL" id="VBOR01000028">
    <property type="protein sequence ID" value="TMQ50786.1"/>
    <property type="molecule type" value="Genomic_DNA"/>
</dbReference>
<protein>
    <submittedName>
        <fullName evidence="3">Class I SAM-dependent methyltransferase</fullName>
    </submittedName>
</protein>
<name>A0A538SHE2_UNCEI</name>
<sequence>MPLEAERFLQAVRTRLEPLRGTRVYEPITRDILAKTEQVDAGYARWLGKLLPYLASECGVHGMPRILDFGCGLGELTVLMNTLGYEAVGIDLHEEHLALARLLARENGIPETRFVLHDGGKVPFQDKSFDLVTLFVVLEHLSDEVLDRVLPDLARVCSGGIFVQVPNRFQTKDDHTALRLVPWMPRRLAEWYVRLRGSRHRYAISRDETWDVHYRTYASIRRRLERHGLGVRFVPDELVYPPLEVAKPLFPLEGKPLWKRAAFALVRVGAQLLARGRAPRQAWYPYLNLLVTPTAPAASSS</sequence>
<keyword evidence="3" id="KW-0489">Methyltransferase</keyword>
<dbReference type="Pfam" id="PF13649">
    <property type="entry name" value="Methyltransf_25"/>
    <property type="match status" value="1"/>
</dbReference>
<evidence type="ECO:0000259" key="2">
    <source>
        <dbReference type="Pfam" id="PF13649"/>
    </source>
</evidence>